<evidence type="ECO:0000259" key="2">
    <source>
        <dbReference type="PROSITE" id="PS51299"/>
    </source>
</evidence>
<dbReference type="GO" id="GO:0000981">
    <property type="term" value="F:DNA-binding transcription factor activity, RNA polymerase II-specific"/>
    <property type="evidence" value="ECO:0007669"/>
    <property type="project" value="UniProtKB-ARBA"/>
</dbReference>
<dbReference type="InterPro" id="IPR051642">
    <property type="entry name" value="SWI6-like"/>
</dbReference>
<name>A0A9W9CN71_9PLEO</name>
<evidence type="ECO:0000256" key="1">
    <source>
        <dbReference type="SAM" id="MobiDB-lite"/>
    </source>
</evidence>
<accession>A0A9W9CN71</accession>
<organism evidence="3 4">
    <name type="scientific">Neocucurbitaria cava</name>
    <dbReference type="NCBI Taxonomy" id="798079"/>
    <lineage>
        <taxon>Eukaryota</taxon>
        <taxon>Fungi</taxon>
        <taxon>Dikarya</taxon>
        <taxon>Ascomycota</taxon>
        <taxon>Pezizomycotina</taxon>
        <taxon>Dothideomycetes</taxon>
        <taxon>Pleosporomycetidae</taxon>
        <taxon>Pleosporales</taxon>
        <taxon>Pleosporineae</taxon>
        <taxon>Cucurbitariaceae</taxon>
        <taxon>Neocucurbitaria</taxon>
    </lineage>
</organism>
<gene>
    <name evidence="3" type="ORF">N0V83_004708</name>
</gene>
<reference evidence="3" key="1">
    <citation type="submission" date="2022-10" db="EMBL/GenBank/DDBJ databases">
        <title>Tapping the CABI collections for fungal endophytes: first genome assemblies for Collariella, Neodidymelliopsis, Ascochyta clinopodiicola, Didymella pomorum, Didymosphaeria variabile, Neocosmospora piperis and Neocucurbitaria cava.</title>
        <authorList>
            <person name="Hill R."/>
        </authorList>
    </citation>
    <scope>NUCLEOTIDE SEQUENCE</scope>
    <source>
        <strain evidence="3">IMI 356814</strain>
    </source>
</reference>
<dbReference type="EMBL" id="JAPEUY010000007">
    <property type="protein sequence ID" value="KAJ4371490.1"/>
    <property type="molecule type" value="Genomic_DNA"/>
</dbReference>
<feature type="compositionally biased region" description="Basic and acidic residues" evidence="1">
    <location>
        <begin position="259"/>
        <end position="270"/>
    </location>
</feature>
<proteinExistence type="predicted"/>
<dbReference type="PANTHER" id="PTHR43828:SF5">
    <property type="entry name" value="TRANSCRIPTIONAL REPRESSOR XBP1"/>
    <property type="match status" value="1"/>
</dbReference>
<dbReference type="AlphaFoldDB" id="A0A9W9CN71"/>
<dbReference type="SUPFAM" id="SSF54616">
    <property type="entry name" value="DNA-binding domain of Mlu1-box binding protein MBP1"/>
    <property type="match status" value="1"/>
</dbReference>
<dbReference type="Gene3D" id="3.10.260.10">
    <property type="entry name" value="Transcription regulator HTH, APSES-type DNA-binding domain"/>
    <property type="match status" value="1"/>
</dbReference>
<dbReference type="PROSITE" id="PS51299">
    <property type="entry name" value="HTH_APSES"/>
    <property type="match status" value="1"/>
</dbReference>
<evidence type="ECO:0000313" key="4">
    <source>
        <dbReference type="Proteomes" id="UP001140560"/>
    </source>
</evidence>
<dbReference type="PANTHER" id="PTHR43828">
    <property type="entry name" value="ASPARAGINASE"/>
    <property type="match status" value="1"/>
</dbReference>
<evidence type="ECO:0000313" key="3">
    <source>
        <dbReference type="EMBL" id="KAJ4371490.1"/>
    </source>
</evidence>
<dbReference type="OrthoDB" id="5562739at2759"/>
<dbReference type="InterPro" id="IPR036887">
    <property type="entry name" value="HTH_APSES_sf"/>
</dbReference>
<dbReference type="Proteomes" id="UP001140560">
    <property type="component" value="Unassembled WGS sequence"/>
</dbReference>
<dbReference type="GO" id="GO:0033309">
    <property type="term" value="C:SBF transcription complex"/>
    <property type="evidence" value="ECO:0007669"/>
    <property type="project" value="TreeGrafter"/>
</dbReference>
<dbReference type="InterPro" id="IPR003163">
    <property type="entry name" value="Tscrpt_reg_HTH_APSES-type"/>
</dbReference>
<protein>
    <recommendedName>
        <fullName evidence="2">HTH APSES-type domain-containing protein</fullName>
    </recommendedName>
</protein>
<feature type="domain" description="HTH APSES-type" evidence="2">
    <location>
        <begin position="83"/>
        <end position="201"/>
    </location>
</feature>
<dbReference type="GO" id="GO:0003677">
    <property type="term" value="F:DNA binding"/>
    <property type="evidence" value="ECO:0007669"/>
    <property type="project" value="InterPro"/>
</dbReference>
<feature type="compositionally biased region" description="Polar residues" evidence="1">
    <location>
        <begin position="284"/>
        <end position="301"/>
    </location>
</feature>
<keyword evidence="4" id="KW-1185">Reference proteome</keyword>
<comment type="caution">
    <text evidence="3">The sequence shown here is derived from an EMBL/GenBank/DDBJ whole genome shotgun (WGS) entry which is preliminary data.</text>
</comment>
<sequence>MVPPTPATLARQSAPIVPKRQKIPKDAPIFLEGNKIVGHVNFPAYETGDDHSLAAQHRKFQVYPLDEISKKGVRHIPYNSDKKDFLDKTGRDAFEMFQYTYKRPGEDKEYVVVWDYNVGLVRMTPFFKSCKYSKTVPAKALRENSGLKDISYSITGGALVCQGYWFPYQAAKAVAATFCYDIRWALTPVFGNDFPSMCLRPNDPNFAKFLINPAIVHYCTMETSRFREEGPAYRVLTSGVSSPVETPKMQFGSPPWKAEGTKQRRARPADLESGYGTDTDHSDTSNSPSSPHTATSCTIESPVSIRDHQGLLTATSVPGRYCDEPARTKRTHSKVAIGENFEEGTLPRPHTAAGVDGDSGQGYEGLSGDEVHSRIEIDAAEMLLSLSAGDKMLPATKRTRRGSKY</sequence>
<dbReference type="GO" id="GO:0030907">
    <property type="term" value="C:MBF transcription complex"/>
    <property type="evidence" value="ECO:0007669"/>
    <property type="project" value="TreeGrafter"/>
</dbReference>
<feature type="region of interest" description="Disordered" evidence="1">
    <location>
        <begin position="243"/>
        <end position="302"/>
    </location>
</feature>